<keyword evidence="5" id="KW-0732">Signal</keyword>
<dbReference type="GO" id="GO:0005886">
    <property type="term" value="C:plasma membrane"/>
    <property type="evidence" value="ECO:0007669"/>
    <property type="project" value="UniProtKB-SubCell"/>
</dbReference>
<evidence type="ECO:0000256" key="3">
    <source>
        <dbReference type="ARBA" id="ARBA00022475"/>
    </source>
</evidence>
<gene>
    <name evidence="10" type="ORF">Sjap_025823</name>
</gene>
<dbReference type="InterPro" id="IPR045003">
    <property type="entry name" value="FLA_A"/>
</dbReference>
<dbReference type="SUPFAM" id="SSF82153">
    <property type="entry name" value="FAS1 domain"/>
    <property type="match status" value="1"/>
</dbReference>
<evidence type="ECO:0000313" key="11">
    <source>
        <dbReference type="Proteomes" id="UP001417504"/>
    </source>
</evidence>
<evidence type="ECO:0000256" key="7">
    <source>
        <dbReference type="ARBA" id="ARBA00024686"/>
    </source>
</evidence>
<dbReference type="Pfam" id="PF02469">
    <property type="entry name" value="Fasciclin"/>
    <property type="match status" value="1"/>
</dbReference>
<dbReference type="Proteomes" id="UP001417504">
    <property type="component" value="Unassembled WGS sequence"/>
</dbReference>
<evidence type="ECO:0000256" key="8">
    <source>
        <dbReference type="SAM" id="Phobius"/>
    </source>
</evidence>
<evidence type="ECO:0000256" key="1">
    <source>
        <dbReference type="ARBA" id="ARBA00004609"/>
    </source>
</evidence>
<organism evidence="10 11">
    <name type="scientific">Stephania japonica</name>
    <dbReference type="NCBI Taxonomy" id="461633"/>
    <lineage>
        <taxon>Eukaryota</taxon>
        <taxon>Viridiplantae</taxon>
        <taxon>Streptophyta</taxon>
        <taxon>Embryophyta</taxon>
        <taxon>Tracheophyta</taxon>
        <taxon>Spermatophyta</taxon>
        <taxon>Magnoliopsida</taxon>
        <taxon>Ranunculales</taxon>
        <taxon>Menispermaceae</taxon>
        <taxon>Menispermoideae</taxon>
        <taxon>Cissampelideae</taxon>
        <taxon>Stephania</taxon>
    </lineage>
</organism>
<comment type="caution">
    <text evidence="10">The sequence shown here is derived from an EMBL/GenBank/DDBJ whole genome shotgun (WGS) entry which is preliminary data.</text>
</comment>
<keyword evidence="4" id="KW-0325">Glycoprotein</keyword>
<dbReference type="Gene3D" id="2.30.180.10">
    <property type="entry name" value="FAS1 domain"/>
    <property type="match status" value="1"/>
</dbReference>
<protein>
    <recommendedName>
        <fullName evidence="9">FAS1 domain-containing protein</fullName>
    </recommendedName>
</protein>
<feature type="domain" description="FAS1" evidence="9">
    <location>
        <begin position="48"/>
        <end position="183"/>
    </location>
</feature>
<evidence type="ECO:0000256" key="4">
    <source>
        <dbReference type="ARBA" id="ARBA00022622"/>
    </source>
</evidence>
<keyword evidence="3" id="KW-1003">Cell membrane</keyword>
<evidence type="ECO:0000259" key="9">
    <source>
        <dbReference type="PROSITE" id="PS50213"/>
    </source>
</evidence>
<comment type="similarity">
    <text evidence="2">Belongs to the fasciclin-like AGP family.</text>
</comment>
<comment type="subcellular location">
    <subcellularLocation>
        <location evidence="1">Cell membrane</location>
        <topology evidence="1">Lipid-anchor</topology>
        <topology evidence="1">GPI-anchor</topology>
    </subcellularLocation>
</comment>
<comment type="function">
    <text evidence="7">May be a cell surface adhesion protein.</text>
</comment>
<reference evidence="10 11" key="1">
    <citation type="submission" date="2024-01" db="EMBL/GenBank/DDBJ databases">
        <title>Genome assemblies of Stephania.</title>
        <authorList>
            <person name="Yang L."/>
        </authorList>
    </citation>
    <scope>NUCLEOTIDE SEQUENCE [LARGE SCALE GENOMIC DNA]</scope>
    <source>
        <strain evidence="10">QJT</strain>
        <tissue evidence="10">Leaf</tissue>
    </source>
</reference>
<keyword evidence="8" id="KW-0812">Transmembrane</keyword>
<name>A0AAP0E6U5_9MAGN</name>
<feature type="transmembrane region" description="Helical" evidence="8">
    <location>
        <begin position="20"/>
        <end position="38"/>
    </location>
</feature>
<evidence type="ECO:0000256" key="2">
    <source>
        <dbReference type="ARBA" id="ARBA00007843"/>
    </source>
</evidence>
<accession>A0AAP0E6U5</accession>
<dbReference type="PANTHER" id="PTHR32077">
    <property type="entry name" value="FASCICLIN-LIKE ARABINOGALACTAN PROTEIN"/>
    <property type="match status" value="1"/>
</dbReference>
<dbReference type="PANTHER" id="PTHR32077:SF54">
    <property type="entry name" value="FASCICLIN-LIKE ARABINOGALACTAN PROTEIN 13-RELATED"/>
    <property type="match status" value="1"/>
</dbReference>
<dbReference type="InterPro" id="IPR000782">
    <property type="entry name" value="FAS1_domain"/>
</dbReference>
<keyword evidence="4" id="KW-0336">GPI-anchor</keyword>
<evidence type="ECO:0000256" key="6">
    <source>
        <dbReference type="ARBA" id="ARBA00023136"/>
    </source>
</evidence>
<dbReference type="GO" id="GO:0098552">
    <property type="term" value="C:side of membrane"/>
    <property type="evidence" value="ECO:0007669"/>
    <property type="project" value="UniProtKB-KW"/>
</dbReference>
<evidence type="ECO:0000313" key="10">
    <source>
        <dbReference type="EMBL" id="KAK9085412.1"/>
    </source>
</evidence>
<keyword evidence="11" id="KW-1185">Reference proteome</keyword>
<dbReference type="AlphaFoldDB" id="A0AAP0E6U5"/>
<dbReference type="EMBL" id="JBBNAE010000011">
    <property type="protein sequence ID" value="KAK9085412.1"/>
    <property type="molecule type" value="Genomic_DNA"/>
</dbReference>
<dbReference type="GO" id="GO:0009834">
    <property type="term" value="P:plant-type secondary cell wall biogenesis"/>
    <property type="evidence" value="ECO:0007669"/>
    <property type="project" value="TreeGrafter"/>
</dbReference>
<proteinExistence type="inferred from homology"/>
<keyword evidence="4" id="KW-0449">Lipoprotein</keyword>
<dbReference type="PROSITE" id="PS50213">
    <property type="entry name" value="FAS1"/>
    <property type="match status" value="1"/>
</dbReference>
<evidence type="ECO:0000256" key="5">
    <source>
        <dbReference type="ARBA" id="ARBA00022729"/>
    </source>
</evidence>
<dbReference type="SMART" id="SM00554">
    <property type="entry name" value="FAS1"/>
    <property type="match status" value="1"/>
</dbReference>
<keyword evidence="6 8" id="KW-0472">Membrane</keyword>
<keyword evidence="8" id="KW-1133">Transmembrane helix</keyword>
<sequence length="214" mass="23895">MGHALDDATGFGPHDATCGVVLFTILLLLPLVLPTLQVHSQSHIQQALPNLAKILNESGHTKFMSLLCSTGTGCYIERQLNHTGGITLFSPTDDAFFDLNLSREQLVRLAKYHFVPEYLTMAMLDINGGFVGTMATDYIGKPYHLDFYSFGERLHAVTGIVDTQVSIMYQEFPLAIYQVDKLLLPPEIFKSLHPRRSPLGQLLYKMEIGLNIQQ</sequence>
<dbReference type="InterPro" id="IPR036378">
    <property type="entry name" value="FAS1_dom_sf"/>
</dbReference>